<sequence length="136" mass="15399">MRTITIIVWSFLFCFAPLYYSAFAHDTAASRRGSSWPWASLMSPPIPSPVNVNKPWVINMAKFAVSEHNKISNANLELTQILSCTAMHYTLSDSYYLELLATDGVHTNKYFAHVYDGYFRSGILLRSFQLAPSLPQ</sequence>
<evidence type="ECO:0000313" key="5">
    <source>
        <dbReference type="EMBL" id="MED6121714.1"/>
    </source>
</evidence>
<dbReference type="Proteomes" id="UP001341840">
    <property type="component" value="Unassembled WGS sequence"/>
</dbReference>
<proteinExistence type="predicted"/>
<keyword evidence="2" id="KW-0789">Thiol protease inhibitor</keyword>
<organism evidence="5 6">
    <name type="scientific">Stylosanthes scabra</name>
    <dbReference type="NCBI Taxonomy" id="79078"/>
    <lineage>
        <taxon>Eukaryota</taxon>
        <taxon>Viridiplantae</taxon>
        <taxon>Streptophyta</taxon>
        <taxon>Embryophyta</taxon>
        <taxon>Tracheophyta</taxon>
        <taxon>Spermatophyta</taxon>
        <taxon>Magnoliopsida</taxon>
        <taxon>eudicotyledons</taxon>
        <taxon>Gunneridae</taxon>
        <taxon>Pentapetalae</taxon>
        <taxon>rosids</taxon>
        <taxon>fabids</taxon>
        <taxon>Fabales</taxon>
        <taxon>Fabaceae</taxon>
        <taxon>Papilionoideae</taxon>
        <taxon>50 kb inversion clade</taxon>
        <taxon>dalbergioids sensu lato</taxon>
        <taxon>Dalbergieae</taxon>
        <taxon>Pterocarpus clade</taxon>
        <taxon>Stylosanthes</taxon>
    </lineage>
</organism>
<dbReference type="Pfam" id="PF16845">
    <property type="entry name" value="SQAPI"/>
    <property type="match status" value="1"/>
</dbReference>
<feature type="signal peptide" evidence="3">
    <location>
        <begin position="1"/>
        <end position="24"/>
    </location>
</feature>
<evidence type="ECO:0000256" key="2">
    <source>
        <dbReference type="ARBA" id="ARBA00022704"/>
    </source>
</evidence>
<evidence type="ECO:0000259" key="4">
    <source>
        <dbReference type="Pfam" id="PF16845"/>
    </source>
</evidence>
<evidence type="ECO:0000256" key="1">
    <source>
        <dbReference type="ARBA" id="ARBA00022690"/>
    </source>
</evidence>
<dbReference type="CDD" id="cd00042">
    <property type="entry name" value="CY"/>
    <property type="match status" value="1"/>
</dbReference>
<dbReference type="InterPro" id="IPR000010">
    <property type="entry name" value="Cystatin_dom"/>
</dbReference>
<dbReference type="SUPFAM" id="SSF54403">
    <property type="entry name" value="Cystatin/monellin"/>
    <property type="match status" value="1"/>
</dbReference>
<dbReference type="Gene3D" id="3.10.450.10">
    <property type="match status" value="1"/>
</dbReference>
<comment type="caution">
    <text evidence="5">The sequence shown here is derived from an EMBL/GenBank/DDBJ whole genome shotgun (WGS) entry which is preliminary data.</text>
</comment>
<dbReference type="InterPro" id="IPR046350">
    <property type="entry name" value="Cystatin_sf"/>
</dbReference>
<accession>A0ABU6RCX5</accession>
<keyword evidence="3" id="KW-0732">Signal</keyword>
<name>A0ABU6RCX5_9FABA</name>
<reference evidence="5 6" key="1">
    <citation type="journal article" date="2023" name="Plants (Basel)">
        <title>Bridging the Gap: Combining Genomics and Transcriptomics Approaches to Understand Stylosanthes scabra, an Orphan Legume from the Brazilian Caatinga.</title>
        <authorList>
            <person name="Ferreira-Neto J.R.C."/>
            <person name="da Silva M.D."/>
            <person name="Binneck E."/>
            <person name="de Melo N.F."/>
            <person name="da Silva R.H."/>
            <person name="de Melo A.L.T.M."/>
            <person name="Pandolfi V."/>
            <person name="Bustamante F.O."/>
            <person name="Brasileiro-Vidal A.C."/>
            <person name="Benko-Iseppon A.M."/>
        </authorList>
    </citation>
    <scope>NUCLEOTIDE SEQUENCE [LARGE SCALE GENOMIC DNA]</scope>
    <source>
        <tissue evidence="5">Leaves</tissue>
    </source>
</reference>
<protein>
    <recommendedName>
        <fullName evidence="4">Cystatin domain-containing protein</fullName>
    </recommendedName>
</protein>
<evidence type="ECO:0000256" key="3">
    <source>
        <dbReference type="SAM" id="SignalP"/>
    </source>
</evidence>
<evidence type="ECO:0000313" key="6">
    <source>
        <dbReference type="Proteomes" id="UP001341840"/>
    </source>
</evidence>
<keyword evidence="1" id="KW-0646">Protease inhibitor</keyword>
<gene>
    <name evidence="5" type="ORF">PIB30_032851</name>
</gene>
<keyword evidence="6" id="KW-1185">Reference proteome</keyword>
<feature type="domain" description="Cystatin" evidence="4">
    <location>
        <begin position="51"/>
        <end position="129"/>
    </location>
</feature>
<dbReference type="EMBL" id="JASCZI010030354">
    <property type="protein sequence ID" value="MED6121714.1"/>
    <property type="molecule type" value="Genomic_DNA"/>
</dbReference>
<dbReference type="PANTHER" id="PTHR47364">
    <property type="entry name" value="CYSTEINE PROTEINASE INHIBITOR 5"/>
    <property type="match status" value="1"/>
</dbReference>
<dbReference type="PANTHER" id="PTHR47364:SF2">
    <property type="entry name" value="CYSTEINE PROTEINASE INHIBITOR 5"/>
    <property type="match status" value="1"/>
</dbReference>
<feature type="chain" id="PRO_5047416654" description="Cystatin domain-containing protein" evidence="3">
    <location>
        <begin position="25"/>
        <end position="136"/>
    </location>
</feature>